<keyword evidence="1" id="KW-0285">Flavoprotein</keyword>
<dbReference type="AlphaFoldDB" id="A0A5J5IB00"/>
<dbReference type="Proteomes" id="UP000326671">
    <property type="component" value="Unassembled WGS sequence"/>
</dbReference>
<dbReference type="PANTHER" id="PTHR43656:SF2">
    <property type="entry name" value="BINDING OXIDOREDUCTASE, PUTATIVE (AFU_ORTHOLOGUE AFUA_2G08260)-RELATED"/>
    <property type="match status" value="1"/>
</dbReference>
<feature type="domain" description="NADH:flavin oxidoreductase/NADH oxidase N-terminal" evidence="3">
    <location>
        <begin position="8"/>
        <end position="340"/>
    </location>
</feature>
<sequence length="375" mass="41349">MNTKYSPLFQPIDLRNGIQLSNRVVMAPMTNFSSNQDGTVSEDELAYYRRRSNGVGMVVTACAYVTRNGKGFPGEFACDSDEFIPSLRSLASTIKEQGAKAVLQIFHGGRMCPPDLVPNGRIVSASAVPAEQGASGQTPEALTEDEIQSIIQDFGAATRRAIEAGLDGVEIHGANGYLIQQFFSPHSNRREDSYGGSLEKRLTFPLAVVDEVKRAVADHASTPFIVGYRFSPEEPETPGITMADTLKLVDVLADKELDYLHVSLNQYWATPRRGIEDSRTRLEIIQEKAAKRVPVIGVGSIYTPDDALKALQTGVDMIAIGRELIIDPDWVMKVKEGKESEIETKIKKDAQERLVVPDPLWQAIIHTPGWFPMEE</sequence>
<evidence type="ECO:0000313" key="4">
    <source>
        <dbReference type="EMBL" id="KAA9032431.1"/>
    </source>
</evidence>
<evidence type="ECO:0000256" key="2">
    <source>
        <dbReference type="ARBA" id="ARBA00023002"/>
    </source>
</evidence>
<dbReference type="InterPro" id="IPR001155">
    <property type="entry name" value="OxRdtase_FMN_N"/>
</dbReference>
<dbReference type="EMBL" id="VYKL01000002">
    <property type="protein sequence ID" value="KAA9032431.1"/>
    <property type="molecule type" value="Genomic_DNA"/>
</dbReference>
<evidence type="ECO:0000313" key="5">
    <source>
        <dbReference type="Proteomes" id="UP000326671"/>
    </source>
</evidence>
<dbReference type="PANTHER" id="PTHR43656">
    <property type="entry name" value="BINDING OXIDOREDUCTASE, PUTATIVE (AFU_ORTHOLOGUE AFUA_2G08260)-RELATED"/>
    <property type="match status" value="1"/>
</dbReference>
<keyword evidence="2" id="KW-0560">Oxidoreductase</keyword>
<gene>
    <name evidence="4" type="ORF">F4V44_00150</name>
</gene>
<dbReference type="OrthoDB" id="9772736at2"/>
<dbReference type="RefSeq" id="WP_150437965.1">
    <property type="nucleotide sequence ID" value="NZ_VYKL01000002.1"/>
</dbReference>
<keyword evidence="5" id="KW-1185">Reference proteome</keyword>
<name>A0A5J5IB00_9BACI</name>
<reference evidence="4 5" key="1">
    <citation type="submission" date="2019-09" db="EMBL/GenBank/DDBJ databases">
        <title>Whole genome sequences of isolates from the Mars Exploration Rovers.</title>
        <authorList>
            <person name="Seuylemezian A."/>
            <person name="Vaishampayan P."/>
        </authorList>
    </citation>
    <scope>NUCLEOTIDE SEQUENCE [LARGE SCALE GENOMIC DNA]</scope>
    <source>
        <strain evidence="4 5">MER_TA_151</strain>
    </source>
</reference>
<dbReference type="InterPro" id="IPR051799">
    <property type="entry name" value="NADH_flavin_oxidoreductase"/>
</dbReference>
<dbReference type="InterPro" id="IPR013785">
    <property type="entry name" value="Aldolase_TIM"/>
</dbReference>
<dbReference type="SUPFAM" id="SSF51395">
    <property type="entry name" value="FMN-linked oxidoreductases"/>
    <property type="match status" value="1"/>
</dbReference>
<evidence type="ECO:0000259" key="3">
    <source>
        <dbReference type="Pfam" id="PF00724"/>
    </source>
</evidence>
<proteinExistence type="predicted"/>
<dbReference type="Pfam" id="PF00724">
    <property type="entry name" value="Oxidored_FMN"/>
    <property type="match status" value="1"/>
</dbReference>
<dbReference type="GO" id="GO:0016491">
    <property type="term" value="F:oxidoreductase activity"/>
    <property type="evidence" value="ECO:0007669"/>
    <property type="project" value="UniProtKB-KW"/>
</dbReference>
<dbReference type="GO" id="GO:0010181">
    <property type="term" value="F:FMN binding"/>
    <property type="evidence" value="ECO:0007669"/>
    <property type="project" value="InterPro"/>
</dbReference>
<accession>A0A5J5IB00</accession>
<protein>
    <submittedName>
        <fullName evidence="4">NADH-dependent flavin oxidoreductase</fullName>
    </submittedName>
</protein>
<evidence type="ECO:0000256" key="1">
    <source>
        <dbReference type="ARBA" id="ARBA00022630"/>
    </source>
</evidence>
<dbReference type="Gene3D" id="3.20.20.70">
    <property type="entry name" value="Aldolase class I"/>
    <property type="match status" value="1"/>
</dbReference>
<comment type="caution">
    <text evidence="4">The sequence shown here is derived from an EMBL/GenBank/DDBJ whole genome shotgun (WGS) entry which is preliminary data.</text>
</comment>
<dbReference type="CDD" id="cd04735">
    <property type="entry name" value="OYE_like_4_FMN"/>
    <property type="match status" value="1"/>
</dbReference>
<organism evidence="4 5">
    <name type="scientific">Niallia endozanthoxylica</name>
    <dbReference type="NCBI Taxonomy" id="2036016"/>
    <lineage>
        <taxon>Bacteria</taxon>
        <taxon>Bacillati</taxon>
        <taxon>Bacillota</taxon>
        <taxon>Bacilli</taxon>
        <taxon>Bacillales</taxon>
        <taxon>Bacillaceae</taxon>
        <taxon>Niallia</taxon>
    </lineage>
</organism>